<dbReference type="Proteomes" id="UP001144280">
    <property type="component" value="Unassembled WGS sequence"/>
</dbReference>
<feature type="signal peptide" evidence="1">
    <location>
        <begin position="1"/>
        <end position="25"/>
    </location>
</feature>
<dbReference type="RefSeq" id="WP_281899049.1">
    <property type="nucleotide sequence ID" value="NZ_BSDI01000023.1"/>
</dbReference>
<dbReference type="PROSITE" id="PS51257">
    <property type="entry name" value="PROKAR_LIPOPROTEIN"/>
    <property type="match status" value="1"/>
</dbReference>
<gene>
    <name evidence="2" type="ORF">Pa4123_46890</name>
</gene>
<proteinExistence type="predicted"/>
<name>A0ABQ5QXZ1_9ACTN</name>
<evidence type="ECO:0000256" key="1">
    <source>
        <dbReference type="SAM" id="SignalP"/>
    </source>
</evidence>
<keyword evidence="3" id="KW-1185">Reference proteome</keyword>
<comment type="caution">
    <text evidence="2">The sequence shown here is derived from an EMBL/GenBank/DDBJ whole genome shotgun (WGS) entry which is preliminary data.</text>
</comment>
<organism evidence="2 3">
    <name type="scientific">Phytohabitans aurantiacus</name>
    <dbReference type="NCBI Taxonomy" id="3016789"/>
    <lineage>
        <taxon>Bacteria</taxon>
        <taxon>Bacillati</taxon>
        <taxon>Actinomycetota</taxon>
        <taxon>Actinomycetes</taxon>
        <taxon>Micromonosporales</taxon>
        <taxon>Micromonosporaceae</taxon>
    </lineage>
</organism>
<keyword evidence="1" id="KW-0732">Signal</keyword>
<accession>A0ABQ5QXZ1</accession>
<dbReference type="EMBL" id="BSDI01000023">
    <property type="protein sequence ID" value="GLH99413.1"/>
    <property type="molecule type" value="Genomic_DNA"/>
</dbReference>
<sequence length="456" mass="47041">MVPFRVLAAALVAVLGLTACTGGGAAKPDSPYGIAPAPREGVTLHPDVVLVGGGGRSVRSVTDGGLTWRIDPNARNADQLVPGKVMFLTSRGVGRVIDARRDGDDLAVTIGPVSLTEVISDGTFSADQPVSLQEAAAHDIPDPFWSQPDTSPATTKPAATFVVPAGLRAGGMSVEGVCCSDGVGARFTYAGSGLRMTGAVTFVMRQPSARFHLEISGTTIERAELEIRGAAGLRVQVDAATETGANVHPVVFVPVNWSVPIGQILGIPFSVTVKQAIGIRTGFSAAKSTIKANGEYSLGGTFGFGYANGRFGPRWPGGLQETNSLVKSIDGLSVGANALIIDYDAKFYIGLDALVFTAGLYAKLTATVGLTKGSSIGFGGLSGLAAGEGCRRVDVTINGSYGIGYTVPALVVEVINFFLRIFNADPIAAEGGIPKRPPIANLITHHQITPNLPVCG</sequence>
<feature type="chain" id="PRO_5046103298" description="Lipoprotein" evidence="1">
    <location>
        <begin position="26"/>
        <end position="456"/>
    </location>
</feature>
<reference evidence="2" key="1">
    <citation type="submission" date="2022-12" db="EMBL/GenBank/DDBJ databases">
        <title>New Phytohabitans aurantiacus sp. RD004123 nov., an actinomycete isolated from soil.</title>
        <authorList>
            <person name="Triningsih D.W."/>
            <person name="Harunari E."/>
            <person name="Igarashi Y."/>
        </authorList>
    </citation>
    <scope>NUCLEOTIDE SEQUENCE</scope>
    <source>
        <strain evidence="2">RD004123</strain>
    </source>
</reference>
<evidence type="ECO:0000313" key="2">
    <source>
        <dbReference type="EMBL" id="GLH99413.1"/>
    </source>
</evidence>
<evidence type="ECO:0008006" key="4">
    <source>
        <dbReference type="Google" id="ProtNLM"/>
    </source>
</evidence>
<protein>
    <recommendedName>
        <fullName evidence="4">Lipoprotein</fullName>
    </recommendedName>
</protein>
<evidence type="ECO:0000313" key="3">
    <source>
        <dbReference type="Proteomes" id="UP001144280"/>
    </source>
</evidence>